<dbReference type="STRING" id="252246.SAMN05421799_11232"/>
<dbReference type="HAMAP" id="MF_00034">
    <property type="entry name" value="RuvC"/>
    <property type="match status" value="1"/>
</dbReference>
<dbReference type="Proteomes" id="UP000186156">
    <property type="component" value="Unassembled WGS sequence"/>
</dbReference>
<name>A0A1N7P9M9_9BACL</name>
<feature type="binding site" evidence="13">
    <location>
        <position position="144"/>
    </location>
    <ligand>
        <name>Mg(2+)</name>
        <dbReference type="ChEBI" id="CHEBI:18420"/>
        <label>1</label>
    </ligand>
</feature>
<dbReference type="GO" id="GO:0048476">
    <property type="term" value="C:Holliday junction resolvase complex"/>
    <property type="evidence" value="ECO:0007669"/>
    <property type="project" value="UniProtKB-UniRule"/>
</dbReference>
<dbReference type="NCBIfam" id="NF000711">
    <property type="entry name" value="PRK00039.2-1"/>
    <property type="match status" value="1"/>
</dbReference>
<evidence type="ECO:0000256" key="5">
    <source>
        <dbReference type="ARBA" id="ARBA00022759"/>
    </source>
</evidence>
<keyword evidence="11 13" id="KW-0234">DNA repair</keyword>
<evidence type="ECO:0000256" key="13">
    <source>
        <dbReference type="HAMAP-Rule" id="MF_00034"/>
    </source>
</evidence>
<evidence type="ECO:0000256" key="7">
    <source>
        <dbReference type="ARBA" id="ARBA00022801"/>
    </source>
</evidence>
<evidence type="ECO:0000256" key="8">
    <source>
        <dbReference type="ARBA" id="ARBA00022842"/>
    </source>
</evidence>
<dbReference type="GO" id="GO:0005737">
    <property type="term" value="C:cytoplasm"/>
    <property type="evidence" value="ECO:0007669"/>
    <property type="project" value="UniProtKB-SubCell"/>
</dbReference>
<evidence type="ECO:0000256" key="6">
    <source>
        <dbReference type="ARBA" id="ARBA00022763"/>
    </source>
</evidence>
<dbReference type="GO" id="GO:0000287">
    <property type="term" value="F:magnesium ion binding"/>
    <property type="evidence" value="ECO:0007669"/>
    <property type="project" value="UniProtKB-UniRule"/>
</dbReference>
<comment type="catalytic activity">
    <reaction evidence="12 13">
        <text>Endonucleolytic cleavage at a junction such as a reciprocal single-stranded crossover between two homologous DNA duplexes (Holliday junction).</text>
        <dbReference type="EC" id="3.1.21.10"/>
    </reaction>
</comment>
<dbReference type="InterPro" id="IPR020563">
    <property type="entry name" value="X-over_junc_endoDNase_Mg_BS"/>
</dbReference>
<dbReference type="PANTHER" id="PTHR30194:SF3">
    <property type="entry name" value="CROSSOVER JUNCTION ENDODEOXYRIBONUCLEASE RUVC"/>
    <property type="match status" value="1"/>
</dbReference>
<dbReference type="NCBIfam" id="TIGR00228">
    <property type="entry name" value="ruvC"/>
    <property type="match status" value="1"/>
</dbReference>
<evidence type="ECO:0000256" key="12">
    <source>
        <dbReference type="ARBA" id="ARBA00029354"/>
    </source>
</evidence>
<evidence type="ECO:0000256" key="11">
    <source>
        <dbReference type="ARBA" id="ARBA00023204"/>
    </source>
</evidence>
<gene>
    <name evidence="13" type="primary">ruvC</name>
    <name evidence="15" type="ORF">SAMN05421799_11232</name>
</gene>
<evidence type="ECO:0000256" key="2">
    <source>
        <dbReference type="ARBA" id="ARBA00022490"/>
    </source>
</evidence>
<keyword evidence="2 13" id="KW-0963">Cytoplasm</keyword>
<evidence type="ECO:0000256" key="14">
    <source>
        <dbReference type="NCBIfam" id="TIGR00228"/>
    </source>
</evidence>
<evidence type="ECO:0000313" key="15">
    <source>
        <dbReference type="EMBL" id="SIT07226.1"/>
    </source>
</evidence>
<reference evidence="16" key="1">
    <citation type="submission" date="2017-01" db="EMBL/GenBank/DDBJ databases">
        <authorList>
            <person name="Varghese N."/>
            <person name="Submissions S."/>
        </authorList>
    </citation>
    <scope>NUCLEOTIDE SEQUENCE [LARGE SCALE GENOMIC DNA]</scope>
    <source>
        <strain evidence="16">DSM 16176</strain>
    </source>
</reference>
<evidence type="ECO:0000256" key="9">
    <source>
        <dbReference type="ARBA" id="ARBA00023125"/>
    </source>
</evidence>
<feature type="active site" evidence="13">
    <location>
        <position position="10"/>
    </location>
</feature>
<keyword evidence="10 13" id="KW-0233">DNA recombination</keyword>
<dbReference type="InterPro" id="IPR002176">
    <property type="entry name" value="X-over_junc_endoDNase_RuvC"/>
</dbReference>
<keyword evidence="3 13" id="KW-0540">Nuclease</keyword>
<dbReference type="PRINTS" id="PR00696">
    <property type="entry name" value="RSOLVASERUVC"/>
</dbReference>
<evidence type="ECO:0000256" key="10">
    <source>
        <dbReference type="ARBA" id="ARBA00023172"/>
    </source>
</evidence>
<dbReference type="InterPro" id="IPR036397">
    <property type="entry name" value="RNaseH_sf"/>
</dbReference>
<keyword evidence="7 13" id="KW-0378">Hydrolase</keyword>
<protein>
    <recommendedName>
        <fullName evidence="13 14">Crossover junction endodeoxyribonuclease RuvC</fullName>
        <ecNumber evidence="13 14">3.1.21.10</ecNumber>
    </recommendedName>
    <alternativeName>
        <fullName evidence="13">Holliday junction nuclease RuvC</fullName>
    </alternativeName>
    <alternativeName>
        <fullName evidence="13">Holliday junction resolvase RuvC</fullName>
    </alternativeName>
</protein>
<dbReference type="GO" id="GO:0006281">
    <property type="term" value="P:DNA repair"/>
    <property type="evidence" value="ECO:0007669"/>
    <property type="project" value="UniProtKB-UniRule"/>
</dbReference>
<dbReference type="EC" id="3.1.21.10" evidence="13 14"/>
<evidence type="ECO:0000256" key="1">
    <source>
        <dbReference type="ARBA" id="ARBA00009518"/>
    </source>
</evidence>
<dbReference type="FunFam" id="3.30.420.10:FF:000002">
    <property type="entry name" value="Crossover junction endodeoxyribonuclease RuvC"/>
    <property type="match status" value="1"/>
</dbReference>
<keyword evidence="6 13" id="KW-0227">DNA damage</keyword>
<feature type="binding site" evidence="13">
    <location>
        <position position="71"/>
    </location>
    <ligand>
        <name>Mg(2+)</name>
        <dbReference type="ChEBI" id="CHEBI:18420"/>
        <label>2</label>
    </ligand>
</feature>
<accession>A0A1N7P9M9</accession>
<dbReference type="EMBL" id="FTOO01000012">
    <property type="protein sequence ID" value="SIT07226.1"/>
    <property type="molecule type" value="Genomic_DNA"/>
</dbReference>
<dbReference type="GO" id="GO:0003677">
    <property type="term" value="F:DNA binding"/>
    <property type="evidence" value="ECO:0007669"/>
    <property type="project" value="UniProtKB-KW"/>
</dbReference>
<dbReference type="OrthoDB" id="9805499at2"/>
<dbReference type="Gene3D" id="3.30.420.10">
    <property type="entry name" value="Ribonuclease H-like superfamily/Ribonuclease H"/>
    <property type="match status" value="1"/>
</dbReference>
<dbReference type="PANTHER" id="PTHR30194">
    <property type="entry name" value="CROSSOVER JUNCTION ENDODEOXYRIBONUCLEASE RUVC"/>
    <property type="match status" value="1"/>
</dbReference>
<keyword evidence="16" id="KW-1185">Reference proteome</keyword>
<comment type="function">
    <text evidence="13">The RuvA-RuvB-RuvC complex processes Holliday junction (HJ) DNA during genetic recombination and DNA repair. Endonuclease that resolves HJ intermediates. Cleaves cruciform DNA by making single-stranded nicks across the HJ at symmetrical positions within the homologous arms, yielding a 5'-phosphate and a 3'-hydroxyl group; requires a central core of homology in the junction. The consensus cleavage sequence is 5'-(A/T)TT(C/G)-3'. Cleavage occurs on the 3'-side of the TT dinucleotide at the point of strand exchange. HJ branch migration catalyzed by RuvA-RuvB allows RuvC to scan DNA until it finds its consensus sequence, where it cleaves and resolves the cruciform DNA.</text>
</comment>
<dbReference type="SUPFAM" id="SSF53098">
    <property type="entry name" value="Ribonuclease H-like"/>
    <property type="match status" value="1"/>
</dbReference>
<comment type="subunit">
    <text evidence="13">Homodimer which binds Holliday junction (HJ) DNA. The HJ becomes 2-fold symmetrical on binding to RuvC with unstacked arms; it has a different conformation from HJ DNA in complex with RuvA. In the full resolvosome a probable DNA-RuvA(4)-RuvB(12)-RuvC(2) complex forms which resolves the HJ.</text>
</comment>
<dbReference type="PROSITE" id="PS01321">
    <property type="entry name" value="RUVC"/>
    <property type="match status" value="1"/>
</dbReference>
<dbReference type="Pfam" id="PF02075">
    <property type="entry name" value="RuvC"/>
    <property type="match status" value="1"/>
</dbReference>
<evidence type="ECO:0000313" key="16">
    <source>
        <dbReference type="Proteomes" id="UP000186156"/>
    </source>
</evidence>
<keyword evidence="5 13" id="KW-0255">Endonuclease</keyword>
<sequence length="184" mass="20220">MEVMRILGVDPGLARLGFGIIERGPGDSLRHVAHGCIETEADAPLPERLQRIFHRLTELCREHQPSVMAVEELFFSRNTTTAFTVGQARGVALLAGAEAGIAVMEYTPMQVKQAVTGYGRADKRQIQDMVRILLRLSSAPKPDDAADALAVAIAHAHTGRLGELEARLAAKNRTGWVWERGRFR</sequence>
<keyword evidence="9 13" id="KW-0238">DNA-binding</keyword>
<dbReference type="GO" id="GO:0008821">
    <property type="term" value="F:crossover junction DNA endonuclease activity"/>
    <property type="evidence" value="ECO:0007669"/>
    <property type="project" value="UniProtKB-UniRule"/>
</dbReference>
<comment type="cofactor">
    <cofactor evidence="13">
        <name>Mg(2+)</name>
        <dbReference type="ChEBI" id="CHEBI:18420"/>
    </cofactor>
    <text evidence="13">Binds 2 Mg(2+) ion per subunit.</text>
</comment>
<dbReference type="CDD" id="cd16962">
    <property type="entry name" value="RuvC"/>
    <property type="match status" value="1"/>
</dbReference>
<dbReference type="AlphaFoldDB" id="A0A1N7P9M9"/>
<organism evidence="15 16">
    <name type="scientific">Alicyclobacillus vulcanalis</name>
    <dbReference type="NCBI Taxonomy" id="252246"/>
    <lineage>
        <taxon>Bacteria</taxon>
        <taxon>Bacillati</taxon>
        <taxon>Bacillota</taxon>
        <taxon>Bacilli</taxon>
        <taxon>Bacillales</taxon>
        <taxon>Alicyclobacillaceae</taxon>
        <taxon>Alicyclobacillus</taxon>
    </lineage>
</organism>
<keyword evidence="4 13" id="KW-0479">Metal-binding</keyword>
<comment type="subcellular location">
    <subcellularLocation>
        <location evidence="13">Cytoplasm</location>
    </subcellularLocation>
</comment>
<comment type="similarity">
    <text evidence="1 13">Belongs to the RuvC family.</text>
</comment>
<feature type="active site" evidence="13">
    <location>
        <position position="71"/>
    </location>
</feature>
<dbReference type="GO" id="GO:0006310">
    <property type="term" value="P:DNA recombination"/>
    <property type="evidence" value="ECO:0007669"/>
    <property type="project" value="UniProtKB-UniRule"/>
</dbReference>
<proteinExistence type="inferred from homology"/>
<evidence type="ECO:0000256" key="3">
    <source>
        <dbReference type="ARBA" id="ARBA00022722"/>
    </source>
</evidence>
<evidence type="ECO:0000256" key="4">
    <source>
        <dbReference type="ARBA" id="ARBA00022723"/>
    </source>
</evidence>
<keyword evidence="8 13" id="KW-0460">Magnesium</keyword>
<feature type="active site" evidence="13">
    <location>
        <position position="144"/>
    </location>
</feature>
<feature type="binding site" evidence="13">
    <location>
        <position position="10"/>
    </location>
    <ligand>
        <name>Mg(2+)</name>
        <dbReference type="ChEBI" id="CHEBI:18420"/>
        <label>1</label>
    </ligand>
</feature>
<dbReference type="InterPro" id="IPR012337">
    <property type="entry name" value="RNaseH-like_sf"/>
</dbReference>